<evidence type="ECO:0000313" key="4">
    <source>
        <dbReference type="RefSeq" id="XP_039137054.1"/>
    </source>
</evidence>
<feature type="repeat" description="PPR" evidence="2">
    <location>
        <begin position="574"/>
        <end position="608"/>
    </location>
</feature>
<dbReference type="InterPro" id="IPR046848">
    <property type="entry name" value="E_motif"/>
</dbReference>
<dbReference type="FunFam" id="1.25.40.10:FF:000158">
    <property type="entry name" value="pentatricopeptide repeat-containing protein At2g33680"/>
    <property type="match status" value="1"/>
</dbReference>
<dbReference type="InterPro" id="IPR002885">
    <property type="entry name" value="PPR_rpt"/>
</dbReference>
<dbReference type="AlphaFoldDB" id="A0AB40CFE7"/>
<accession>A0AB40CFE7</accession>
<dbReference type="PANTHER" id="PTHR47926:SF342">
    <property type="entry name" value="TETRATRICOPEPTIDE-LIKE HELICAL DOMAIN-CONTAINING PROTEIN-RELATED"/>
    <property type="match status" value="1"/>
</dbReference>
<dbReference type="Pfam" id="PF20431">
    <property type="entry name" value="E_motif"/>
    <property type="match status" value="1"/>
</dbReference>
<organism evidence="3 4">
    <name type="scientific">Dioscorea cayennensis subsp. rotundata</name>
    <name type="common">White Guinea yam</name>
    <name type="synonym">Dioscorea rotundata</name>
    <dbReference type="NCBI Taxonomy" id="55577"/>
    <lineage>
        <taxon>Eukaryota</taxon>
        <taxon>Viridiplantae</taxon>
        <taxon>Streptophyta</taxon>
        <taxon>Embryophyta</taxon>
        <taxon>Tracheophyta</taxon>
        <taxon>Spermatophyta</taxon>
        <taxon>Magnoliopsida</taxon>
        <taxon>Liliopsida</taxon>
        <taxon>Dioscoreales</taxon>
        <taxon>Dioscoreaceae</taxon>
        <taxon>Dioscorea</taxon>
    </lineage>
</organism>
<reference evidence="4" key="1">
    <citation type="submission" date="2025-08" db="UniProtKB">
        <authorList>
            <consortium name="RefSeq"/>
        </authorList>
    </citation>
    <scope>IDENTIFICATION</scope>
</reference>
<evidence type="ECO:0000313" key="3">
    <source>
        <dbReference type="Proteomes" id="UP001515500"/>
    </source>
</evidence>
<evidence type="ECO:0000256" key="2">
    <source>
        <dbReference type="PROSITE-ProRule" id="PRU00708"/>
    </source>
</evidence>
<dbReference type="Proteomes" id="UP001515500">
    <property type="component" value="Chromosome 13"/>
</dbReference>
<gene>
    <name evidence="4" type="primary">LOC120274576</name>
</gene>
<evidence type="ECO:0000256" key="1">
    <source>
        <dbReference type="ARBA" id="ARBA00022737"/>
    </source>
</evidence>
<dbReference type="Pfam" id="PF13041">
    <property type="entry name" value="PPR_2"/>
    <property type="match status" value="4"/>
</dbReference>
<dbReference type="RefSeq" id="XP_039137054.1">
    <property type="nucleotide sequence ID" value="XM_039281120.1"/>
</dbReference>
<dbReference type="PROSITE" id="PS51375">
    <property type="entry name" value="PPR"/>
    <property type="match status" value="7"/>
</dbReference>
<name>A0AB40CFE7_DIOCR</name>
<keyword evidence="3" id="KW-1185">Reference proteome</keyword>
<sequence>MLSPCTITYSLLSSSLKSSISHNSLPLCKCIHAQIIKLGFLFHTNLVNPLLGFYSKFYSFEDTRKLFDEMPERNLISYSILISAHSRCKSPRLALKLMSELRREALEPNQFVFSGLVVASAKLDSVVVGKGIHAQVIVSGFESDVYVRTALIDMYSKFGDASSAVSVLRQCPVEDAVMINSMVTGYVSFGSYEEALRLFGEVRRGSEFKVTESSFGGLIKACSELGRDVGEQLHGLILKTGFDSDCFVGTSLVDMYGNFGDVDCMKMVFLSVVCIDIALYNAMIVGCLKNGFDEFAVEYFHELRSRGLVPNDGTFSSLLKACSVLKSLELGRTTHGLVEKSSFRKDLVVNTALIDMYMKCGKVEEACTVFDRMRDRNTVSYNAMIYGHGQNENFLEAVSLFSDMNRRRLDIDHVTFVVLLTSCLGHEWSVYAHAIKYGYGSDLMVTSALLDTLIKRGATDEALDLFGKMKINNVVSWTTIISGMSQLGLHLKALNLFRTMISSSITPNSFTFSAVLKACGSLPSLEQGRCIHACSIKLGVMDDEFTDSALLDMYSKCGILEDGRKLFEKLSNKDIVSWNTMITGYAQHGYGQEALKLYDRMEVYGISPNYVTFVSLLSACSRCGLVETGKQLFELMSTKHGISPSMEHYACMVDMFGRAGMLDRAKHFITDMPFPADALVWTVFLSSCKLHGDVELAQLAKNHVLRMQNEDNPTLVLMSGLYSEAGKWIDAEKVRNGIQTGIKGKEPGLSWIQISEEATCRKMDDKLIMIEQYESNL</sequence>
<feature type="repeat" description="PPR" evidence="2">
    <location>
        <begin position="74"/>
        <end position="108"/>
    </location>
</feature>
<dbReference type="Pfam" id="PF01535">
    <property type="entry name" value="PPR"/>
    <property type="match status" value="3"/>
</dbReference>
<feature type="repeat" description="PPR" evidence="2">
    <location>
        <begin position="473"/>
        <end position="507"/>
    </location>
</feature>
<dbReference type="GO" id="GO:0003723">
    <property type="term" value="F:RNA binding"/>
    <property type="evidence" value="ECO:0007669"/>
    <property type="project" value="InterPro"/>
</dbReference>
<dbReference type="Gene3D" id="1.25.40.10">
    <property type="entry name" value="Tetratricopeptide repeat domain"/>
    <property type="match status" value="6"/>
</dbReference>
<dbReference type="InterPro" id="IPR046960">
    <property type="entry name" value="PPR_At4g14850-like_plant"/>
</dbReference>
<dbReference type="GeneID" id="120274576"/>
<dbReference type="GO" id="GO:0099402">
    <property type="term" value="P:plant organ development"/>
    <property type="evidence" value="ECO:0007669"/>
    <property type="project" value="UniProtKB-ARBA"/>
</dbReference>
<feature type="repeat" description="PPR" evidence="2">
    <location>
        <begin position="609"/>
        <end position="644"/>
    </location>
</feature>
<feature type="repeat" description="PPR" evidence="2">
    <location>
        <begin position="346"/>
        <end position="380"/>
    </location>
</feature>
<dbReference type="NCBIfam" id="TIGR00756">
    <property type="entry name" value="PPR"/>
    <property type="match status" value="7"/>
</dbReference>
<dbReference type="PANTHER" id="PTHR47926">
    <property type="entry name" value="PENTATRICOPEPTIDE REPEAT-CONTAINING PROTEIN"/>
    <property type="match status" value="1"/>
</dbReference>
<dbReference type="FunFam" id="1.25.40.10:FF:000031">
    <property type="entry name" value="Pentatricopeptide repeat-containing protein mitochondrial"/>
    <property type="match status" value="1"/>
</dbReference>
<dbReference type="FunFam" id="1.25.40.10:FF:000343">
    <property type="entry name" value="Pentatricopeptide repeat-containing protein At3g58590"/>
    <property type="match status" value="1"/>
</dbReference>
<dbReference type="InterPro" id="IPR011990">
    <property type="entry name" value="TPR-like_helical_dom_sf"/>
</dbReference>
<dbReference type="GO" id="GO:0009451">
    <property type="term" value="P:RNA modification"/>
    <property type="evidence" value="ECO:0007669"/>
    <property type="project" value="InterPro"/>
</dbReference>
<feature type="repeat" description="PPR" evidence="2">
    <location>
        <begin position="276"/>
        <end position="310"/>
    </location>
</feature>
<feature type="repeat" description="PPR" evidence="2">
    <location>
        <begin position="175"/>
        <end position="205"/>
    </location>
</feature>
<proteinExistence type="predicted"/>
<protein>
    <submittedName>
        <fullName evidence="4">Pentatricopeptide repeat-containing protein At3g25970</fullName>
    </submittedName>
</protein>
<keyword evidence="1" id="KW-0677">Repeat</keyword>